<dbReference type="Pfam" id="PF18758">
    <property type="entry name" value="KDZ"/>
    <property type="match status" value="1"/>
</dbReference>
<feature type="non-terminal residue" evidence="2">
    <location>
        <position position="1"/>
    </location>
</feature>
<dbReference type="EMBL" id="JARJLG010000269">
    <property type="protein sequence ID" value="KAJ7721332.1"/>
    <property type="molecule type" value="Genomic_DNA"/>
</dbReference>
<name>A0AAD7MK61_9AGAR</name>
<sequence>MLSLSCFSELPPTLTLNSDSAGDLLTHSDRLLPQAQVRVKASDLLHQYISNITSSSQILKSSYIRKPYIHKVRARLVANSSPSKWYKPATAKIIPASILMYQHLSLSTSSSDSVNPRTSTVPTDRKTATSPTLDSGRAHDPAGLANTKTGELMVICWECPFDGLTDRQEVDPKYRFLYMLILAVDTNFKLQNKLHTNERFDPPLGSGWGTFVEPTGYREHLKGYISTCIVFTALLQKDTQMLMGLQTSGVSGCMCVRHECVHPNGLRDLQKGAWKKNLADHNKKLPERIRLDLDNVEVQYGLQNLTHGTPMKAELCLALKKEEEEEMRKGRAPMRSTSATAFLLAGMQLEDAQLNERRLMCFEQMAHSHRNGGALLGLGGSGEQAFMAKLAKFQKLQETFTLGAVCARLADEAHADPNAPPTKVELIRLYMPLELGEAARETSCEQGIVSLEICLRESQCHNALVLLHSHLHTKHHLIGFHNVQITGQVRATKAATLIGQVGDWAAAAAERYRQGCLSLTRLAGPGHTPHFKELQATDMSLDGEEMDAEKVEGKKLAMMAEGKGVWKLHHVPGTSKKILSWIWTASGALEDDKAALRDSLRVEWCRVKAREVRWEEEVLILREEM</sequence>
<evidence type="ECO:0000313" key="2">
    <source>
        <dbReference type="EMBL" id="KAJ7721332.1"/>
    </source>
</evidence>
<dbReference type="Proteomes" id="UP001215280">
    <property type="component" value="Unassembled WGS sequence"/>
</dbReference>
<evidence type="ECO:0000313" key="3">
    <source>
        <dbReference type="Proteomes" id="UP001215280"/>
    </source>
</evidence>
<organism evidence="2 3">
    <name type="scientific">Mycena maculata</name>
    <dbReference type="NCBI Taxonomy" id="230809"/>
    <lineage>
        <taxon>Eukaryota</taxon>
        <taxon>Fungi</taxon>
        <taxon>Dikarya</taxon>
        <taxon>Basidiomycota</taxon>
        <taxon>Agaricomycotina</taxon>
        <taxon>Agaricomycetes</taxon>
        <taxon>Agaricomycetidae</taxon>
        <taxon>Agaricales</taxon>
        <taxon>Marasmiineae</taxon>
        <taxon>Mycenaceae</taxon>
        <taxon>Mycena</taxon>
    </lineage>
</organism>
<keyword evidence="3" id="KW-1185">Reference proteome</keyword>
<feature type="region of interest" description="Disordered" evidence="1">
    <location>
        <begin position="108"/>
        <end position="144"/>
    </location>
</feature>
<evidence type="ECO:0000256" key="1">
    <source>
        <dbReference type="SAM" id="MobiDB-lite"/>
    </source>
</evidence>
<reference evidence="2" key="1">
    <citation type="submission" date="2023-03" db="EMBL/GenBank/DDBJ databases">
        <title>Massive genome expansion in bonnet fungi (Mycena s.s.) driven by repeated elements and novel gene families across ecological guilds.</title>
        <authorList>
            <consortium name="Lawrence Berkeley National Laboratory"/>
            <person name="Harder C.B."/>
            <person name="Miyauchi S."/>
            <person name="Viragh M."/>
            <person name="Kuo A."/>
            <person name="Thoen E."/>
            <person name="Andreopoulos B."/>
            <person name="Lu D."/>
            <person name="Skrede I."/>
            <person name="Drula E."/>
            <person name="Henrissat B."/>
            <person name="Morin E."/>
            <person name="Kohler A."/>
            <person name="Barry K."/>
            <person name="LaButti K."/>
            <person name="Morin E."/>
            <person name="Salamov A."/>
            <person name="Lipzen A."/>
            <person name="Mereny Z."/>
            <person name="Hegedus B."/>
            <person name="Baldrian P."/>
            <person name="Stursova M."/>
            <person name="Weitz H."/>
            <person name="Taylor A."/>
            <person name="Grigoriev I.V."/>
            <person name="Nagy L.G."/>
            <person name="Martin F."/>
            <person name="Kauserud H."/>
        </authorList>
    </citation>
    <scope>NUCLEOTIDE SEQUENCE</scope>
    <source>
        <strain evidence="2">CBHHK188m</strain>
    </source>
</reference>
<protein>
    <submittedName>
        <fullName evidence="2">Uncharacterized protein</fullName>
    </submittedName>
</protein>
<gene>
    <name evidence="2" type="ORF">DFH07DRAFT_946883</name>
</gene>
<accession>A0AAD7MK61</accession>
<dbReference type="InterPro" id="IPR040521">
    <property type="entry name" value="KDZ"/>
</dbReference>
<comment type="caution">
    <text evidence="2">The sequence shown here is derived from an EMBL/GenBank/DDBJ whole genome shotgun (WGS) entry which is preliminary data.</text>
</comment>
<proteinExistence type="predicted"/>
<dbReference type="AlphaFoldDB" id="A0AAD7MK61"/>
<feature type="compositionally biased region" description="Polar residues" evidence="1">
    <location>
        <begin position="114"/>
        <end position="133"/>
    </location>
</feature>